<dbReference type="AlphaFoldDB" id="A0A6C0IXG6"/>
<accession>A0A6C0IXG6</accession>
<dbReference type="EMBL" id="MN740286">
    <property type="protein sequence ID" value="QHT98001.1"/>
    <property type="molecule type" value="Genomic_DNA"/>
</dbReference>
<proteinExistence type="predicted"/>
<organism evidence="1">
    <name type="scientific">viral metagenome</name>
    <dbReference type="NCBI Taxonomy" id="1070528"/>
    <lineage>
        <taxon>unclassified sequences</taxon>
        <taxon>metagenomes</taxon>
        <taxon>organismal metagenomes</taxon>
    </lineage>
</organism>
<dbReference type="InterPro" id="IPR021234">
    <property type="entry name" value="DUF2827"/>
</dbReference>
<sequence length="371" mass="43027">MKVGILINNAAQFVNGSEQQPQFVIEMLQALGVSYVVYSHKGKQDLCGIERSDKFNDTQLQLIDDADLSDITTFIMICHIVEDTSALSGQLKERLCGKKVVQFHCGNHCIFNAEDIVFNKHNVVRLLFNSWFSEAWVFSMHHFAKDYYELLTKKPCKLMPYGWSPSLLSTYLLKNKIEISCEHLNYNDALTLCCFEPNLNVTKTCQCPLLIMDAFYCKHPERLQKCFIFCARQLLDHKSFKDYVSFLSIVRDEKVEFYPRMAFPEIMKQMKDKKLNPVLIGHQIYNDQNYMSLEALHLGYPIIHNSPSIQNGGFFYPEFNLHAAVEQLETVSTEFCKPEFYSAYRARARKVICDHSTSNPVLLEEFRRLLV</sequence>
<name>A0A6C0IXG6_9ZZZZ</name>
<protein>
    <recommendedName>
        <fullName evidence="2">Glycosyltransferase</fullName>
    </recommendedName>
</protein>
<reference evidence="1" key="1">
    <citation type="journal article" date="2020" name="Nature">
        <title>Giant virus diversity and host interactions through global metagenomics.</title>
        <authorList>
            <person name="Schulz F."/>
            <person name="Roux S."/>
            <person name="Paez-Espino D."/>
            <person name="Jungbluth S."/>
            <person name="Walsh D.A."/>
            <person name="Denef V.J."/>
            <person name="McMahon K.D."/>
            <person name="Konstantinidis K.T."/>
            <person name="Eloe-Fadrosh E.A."/>
            <person name="Kyrpides N.C."/>
            <person name="Woyke T."/>
        </authorList>
    </citation>
    <scope>NUCLEOTIDE SEQUENCE</scope>
    <source>
        <strain evidence="1">GVMAG-M-3300025626-8</strain>
    </source>
</reference>
<dbReference type="Pfam" id="PF10933">
    <property type="entry name" value="DUF2827"/>
    <property type="match status" value="1"/>
</dbReference>
<evidence type="ECO:0000313" key="1">
    <source>
        <dbReference type="EMBL" id="QHT98001.1"/>
    </source>
</evidence>
<evidence type="ECO:0008006" key="2">
    <source>
        <dbReference type="Google" id="ProtNLM"/>
    </source>
</evidence>